<dbReference type="EMBL" id="BAAADB010000011">
    <property type="protein sequence ID" value="GAA0507149.1"/>
    <property type="molecule type" value="Genomic_DNA"/>
</dbReference>
<evidence type="ECO:0000259" key="1">
    <source>
        <dbReference type="SMART" id="SM00471"/>
    </source>
</evidence>
<evidence type="ECO:0000313" key="3">
    <source>
        <dbReference type="Proteomes" id="UP001500191"/>
    </source>
</evidence>
<reference evidence="2 3" key="1">
    <citation type="journal article" date="2019" name="Int. J. Syst. Evol. Microbiol.">
        <title>The Global Catalogue of Microorganisms (GCM) 10K type strain sequencing project: providing services to taxonomists for standard genome sequencing and annotation.</title>
        <authorList>
            <consortium name="The Broad Institute Genomics Platform"/>
            <consortium name="The Broad Institute Genome Sequencing Center for Infectious Disease"/>
            <person name="Wu L."/>
            <person name="Ma J."/>
        </authorList>
    </citation>
    <scope>NUCLEOTIDE SEQUENCE [LARGE SCALE GENOMIC DNA]</scope>
    <source>
        <strain evidence="2 3">JCM 14368</strain>
    </source>
</reference>
<organism evidence="2 3">
    <name type="scientific">Deinococcus depolymerans</name>
    <dbReference type="NCBI Taxonomy" id="392408"/>
    <lineage>
        <taxon>Bacteria</taxon>
        <taxon>Thermotogati</taxon>
        <taxon>Deinococcota</taxon>
        <taxon>Deinococci</taxon>
        <taxon>Deinococcales</taxon>
        <taxon>Deinococcaceae</taxon>
        <taxon>Deinococcus</taxon>
    </lineage>
</organism>
<protein>
    <recommendedName>
        <fullName evidence="1">HD/PDEase domain-containing protein</fullName>
    </recommendedName>
</protein>
<dbReference type="Gene3D" id="1.10.3210.10">
    <property type="entry name" value="Hypothetical protein af1432"/>
    <property type="match status" value="1"/>
</dbReference>
<dbReference type="PANTHER" id="PTHR46246:SF1">
    <property type="entry name" value="GUANOSINE-3',5'-BIS(DIPHOSPHATE) 3'-PYROPHOSPHOHYDROLASE MESH1"/>
    <property type="match status" value="1"/>
</dbReference>
<comment type="caution">
    <text evidence="2">The sequence shown here is derived from an EMBL/GenBank/DDBJ whole genome shotgun (WGS) entry which is preliminary data.</text>
</comment>
<keyword evidence="3" id="KW-1185">Reference proteome</keyword>
<dbReference type="PANTHER" id="PTHR46246">
    <property type="entry name" value="GUANOSINE-3',5'-BIS(DIPHOSPHATE) 3'-PYROPHOSPHOHYDROLASE MESH1"/>
    <property type="match status" value="1"/>
</dbReference>
<gene>
    <name evidence="2" type="ORF">GCM10008937_13750</name>
</gene>
<dbReference type="InterPro" id="IPR003607">
    <property type="entry name" value="HD/PDEase_dom"/>
</dbReference>
<dbReference type="Proteomes" id="UP001500191">
    <property type="component" value="Unassembled WGS sequence"/>
</dbReference>
<evidence type="ECO:0000313" key="2">
    <source>
        <dbReference type="EMBL" id="GAA0507149.1"/>
    </source>
</evidence>
<accession>A0ABN1BX54</accession>
<sequence length="238" mass="25897">MGGMTDFPLGAAFTEALHLAAAWHTGQYRKVPAGQAPTVPYVSHLLGVASIALEYGADQSEAVAALLHDALEDGPVHARRSPADLRAEIARRFGEPVARLVDSATDDTPAPGQPKRPWADRKAAYLRHLPAQPASPLLVSAADKLHNARTILADIRDLPAGQRAAFFDRFAQGRDGTLQYYRLLSDHYLAAPATHARPRLRALLRELERTVTDLEHATGLTGEQTRHFPLLGHVQAPR</sequence>
<name>A0ABN1BX54_9DEIO</name>
<dbReference type="SMART" id="SM00471">
    <property type="entry name" value="HDc"/>
    <property type="match status" value="1"/>
</dbReference>
<proteinExistence type="predicted"/>
<feature type="domain" description="HD/PDEase" evidence="1">
    <location>
        <begin position="37"/>
        <end position="157"/>
    </location>
</feature>
<dbReference type="Pfam" id="PF13328">
    <property type="entry name" value="HD_4"/>
    <property type="match status" value="1"/>
</dbReference>
<dbReference type="SUPFAM" id="SSF109604">
    <property type="entry name" value="HD-domain/PDEase-like"/>
    <property type="match status" value="1"/>
</dbReference>
<dbReference type="InterPro" id="IPR052194">
    <property type="entry name" value="MESH1"/>
</dbReference>